<feature type="domain" description="HTH cro/C1-type" evidence="2">
    <location>
        <begin position="30"/>
        <end position="77"/>
    </location>
</feature>
<dbReference type="InterPro" id="IPR013430">
    <property type="entry name" value="Toxin_antidote_HigA"/>
</dbReference>
<gene>
    <name evidence="3" type="ORF">SAMN05444484_10570</name>
</gene>
<accession>A0A1M7HPW7</accession>
<dbReference type="PROSITE" id="PS50943">
    <property type="entry name" value="HTH_CROC1"/>
    <property type="match status" value="1"/>
</dbReference>
<dbReference type="AlphaFoldDB" id="A0A1M7HPW7"/>
<dbReference type="NCBIfam" id="TIGR02607">
    <property type="entry name" value="antidote_HigA"/>
    <property type="match status" value="1"/>
</dbReference>
<name>A0A1M7HPW7_9FLAO</name>
<dbReference type="Gene3D" id="1.10.260.40">
    <property type="entry name" value="lambda repressor-like DNA-binding domains"/>
    <property type="match status" value="1"/>
</dbReference>
<dbReference type="CDD" id="cd00093">
    <property type="entry name" value="HTH_XRE"/>
    <property type="match status" value="1"/>
</dbReference>
<sequence>MDNNDNFIYNQKVKVIHPGIILRMELIDGRNLSIEEIAKSLNISPTTVGNLFEGLLPISSEIAINISSTYGGTPEHFIRLQNTYDLNIGKS</sequence>
<dbReference type="EMBL" id="FRBT01000005">
    <property type="protein sequence ID" value="SHM30469.1"/>
    <property type="molecule type" value="Genomic_DNA"/>
</dbReference>
<keyword evidence="4" id="KW-1185">Reference proteome</keyword>
<dbReference type="PANTHER" id="PTHR36924">
    <property type="entry name" value="ANTITOXIN HIGA-1"/>
    <property type="match status" value="1"/>
</dbReference>
<proteinExistence type="predicted"/>
<evidence type="ECO:0000313" key="3">
    <source>
        <dbReference type="EMBL" id="SHM30469.1"/>
    </source>
</evidence>
<dbReference type="InterPro" id="IPR010982">
    <property type="entry name" value="Lambda_DNA-bd_dom_sf"/>
</dbReference>
<evidence type="ECO:0000256" key="1">
    <source>
        <dbReference type="ARBA" id="ARBA00023125"/>
    </source>
</evidence>
<protein>
    <submittedName>
        <fullName evidence="3">Addiction module antidote protein, HigA family</fullName>
    </submittedName>
</protein>
<dbReference type="OrthoDB" id="3174593at2"/>
<organism evidence="3 4">
    <name type="scientific">Flavobacterium chilense</name>
    <dbReference type="NCBI Taxonomy" id="946677"/>
    <lineage>
        <taxon>Bacteria</taxon>
        <taxon>Pseudomonadati</taxon>
        <taxon>Bacteroidota</taxon>
        <taxon>Flavobacteriia</taxon>
        <taxon>Flavobacteriales</taxon>
        <taxon>Flavobacteriaceae</taxon>
        <taxon>Flavobacterium</taxon>
    </lineage>
</organism>
<dbReference type="GO" id="GO:0003677">
    <property type="term" value="F:DNA binding"/>
    <property type="evidence" value="ECO:0007669"/>
    <property type="project" value="UniProtKB-KW"/>
</dbReference>
<dbReference type="RefSeq" id="WP_068842918.1">
    <property type="nucleotide sequence ID" value="NZ_FRBT01000005.1"/>
</dbReference>
<dbReference type="SMART" id="SM00530">
    <property type="entry name" value="HTH_XRE"/>
    <property type="match status" value="1"/>
</dbReference>
<keyword evidence="1" id="KW-0238">DNA-binding</keyword>
<dbReference type="PANTHER" id="PTHR36924:SF1">
    <property type="entry name" value="ANTITOXIN HIGA-1"/>
    <property type="match status" value="1"/>
</dbReference>
<reference evidence="4" key="1">
    <citation type="submission" date="2016-11" db="EMBL/GenBank/DDBJ databases">
        <authorList>
            <person name="Varghese N."/>
            <person name="Submissions S."/>
        </authorList>
    </citation>
    <scope>NUCLEOTIDE SEQUENCE [LARGE SCALE GENOMIC DNA]</scope>
    <source>
        <strain evidence="4">DSM 24724</strain>
    </source>
</reference>
<dbReference type="Proteomes" id="UP000184028">
    <property type="component" value="Unassembled WGS sequence"/>
</dbReference>
<dbReference type="SUPFAM" id="SSF47413">
    <property type="entry name" value="lambda repressor-like DNA-binding domains"/>
    <property type="match status" value="1"/>
</dbReference>
<dbReference type="Pfam" id="PF01381">
    <property type="entry name" value="HTH_3"/>
    <property type="match status" value="1"/>
</dbReference>
<evidence type="ECO:0000259" key="2">
    <source>
        <dbReference type="PROSITE" id="PS50943"/>
    </source>
</evidence>
<evidence type="ECO:0000313" key="4">
    <source>
        <dbReference type="Proteomes" id="UP000184028"/>
    </source>
</evidence>
<dbReference type="InterPro" id="IPR001387">
    <property type="entry name" value="Cro/C1-type_HTH"/>
</dbReference>